<gene>
    <name evidence="1" type="ORF">Bca52824_003046</name>
</gene>
<comment type="caution">
    <text evidence="1">The sequence shown here is derived from an EMBL/GenBank/DDBJ whole genome shotgun (WGS) entry which is preliminary data.</text>
</comment>
<proteinExistence type="predicted"/>
<organism evidence="1 2">
    <name type="scientific">Brassica carinata</name>
    <name type="common">Ethiopian mustard</name>
    <name type="synonym">Abyssinian cabbage</name>
    <dbReference type="NCBI Taxonomy" id="52824"/>
    <lineage>
        <taxon>Eukaryota</taxon>
        <taxon>Viridiplantae</taxon>
        <taxon>Streptophyta</taxon>
        <taxon>Embryophyta</taxon>
        <taxon>Tracheophyta</taxon>
        <taxon>Spermatophyta</taxon>
        <taxon>Magnoliopsida</taxon>
        <taxon>eudicotyledons</taxon>
        <taxon>Gunneridae</taxon>
        <taxon>Pentapetalae</taxon>
        <taxon>rosids</taxon>
        <taxon>malvids</taxon>
        <taxon>Brassicales</taxon>
        <taxon>Brassicaceae</taxon>
        <taxon>Brassiceae</taxon>
        <taxon>Brassica</taxon>
    </lineage>
</organism>
<evidence type="ECO:0000313" key="2">
    <source>
        <dbReference type="Proteomes" id="UP000886595"/>
    </source>
</evidence>
<keyword evidence="2" id="KW-1185">Reference proteome</keyword>
<dbReference type="Proteomes" id="UP000886595">
    <property type="component" value="Unassembled WGS sequence"/>
</dbReference>
<dbReference type="AlphaFoldDB" id="A0A8X7WLY2"/>
<evidence type="ECO:0000313" key="1">
    <source>
        <dbReference type="EMBL" id="KAG2331866.1"/>
    </source>
</evidence>
<sequence>MEKFLKHGLYRDEEQLVAYLNLERVVLKWLDSVLENIALVQYDLKAPKSEKTTPKPLDTTLGDSDADMAFNLESVESWNNTIWDKYMVITESVVIYEDEQPLKQPIIRHEW</sequence>
<accession>A0A8X7WLY2</accession>
<name>A0A8X7WLY2_BRACI</name>
<reference evidence="1 2" key="1">
    <citation type="submission" date="2020-02" db="EMBL/GenBank/DDBJ databases">
        <authorList>
            <person name="Ma Q."/>
            <person name="Huang Y."/>
            <person name="Song X."/>
            <person name="Pei D."/>
        </authorList>
    </citation>
    <scope>NUCLEOTIDE SEQUENCE [LARGE SCALE GENOMIC DNA]</scope>
    <source>
        <strain evidence="1">Sxm20200214</strain>
        <tissue evidence="1">Leaf</tissue>
    </source>
</reference>
<dbReference type="EMBL" id="JAAMPC010000001">
    <property type="protein sequence ID" value="KAG2331866.1"/>
    <property type="molecule type" value="Genomic_DNA"/>
</dbReference>
<protein>
    <submittedName>
        <fullName evidence="1">Uncharacterized protein</fullName>
    </submittedName>
</protein>